<protein>
    <submittedName>
        <fullName evidence="9">Uncharacterized protein</fullName>
    </submittedName>
</protein>
<dbReference type="AlphaFoldDB" id="A0AAD3DQB8"/>
<dbReference type="SMART" id="SM00667">
    <property type="entry name" value="LisH"/>
    <property type="match status" value="1"/>
</dbReference>
<keyword evidence="5" id="KW-0804">Transcription</keyword>
<evidence type="ECO:0000313" key="10">
    <source>
        <dbReference type="Proteomes" id="UP001054857"/>
    </source>
</evidence>
<comment type="caution">
    <text evidence="9">The sequence shown here is derived from an EMBL/GenBank/DDBJ whole genome shotgun (WGS) entry which is preliminary data.</text>
</comment>
<dbReference type="PROSITE" id="PS00678">
    <property type="entry name" value="WD_REPEATS_1"/>
    <property type="match status" value="3"/>
</dbReference>
<dbReference type="InterPro" id="IPR001680">
    <property type="entry name" value="WD40_rpt"/>
</dbReference>
<gene>
    <name evidence="9" type="ORF">Agub_g5109</name>
</gene>
<evidence type="ECO:0000256" key="8">
    <source>
        <dbReference type="SAM" id="MobiDB-lite"/>
    </source>
</evidence>
<dbReference type="FunFam" id="2.130.10.10:FF:000218">
    <property type="entry name" value="WD40 repeat-containing protein HOS15"/>
    <property type="match status" value="1"/>
</dbReference>
<dbReference type="PANTHER" id="PTHR22846">
    <property type="entry name" value="WD40 REPEAT PROTEIN"/>
    <property type="match status" value="1"/>
</dbReference>
<keyword evidence="4" id="KW-0805">Transcription regulation</keyword>
<feature type="repeat" description="WD" evidence="7">
    <location>
        <begin position="557"/>
        <end position="598"/>
    </location>
</feature>
<feature type="compositionally biased region" description="Low complexity" evidence="8">
    <location>
        <begin position="246"/>
        <end position="256"/>
    </location>
</feature>
<comment type="subcellular location">
    <subcellularLocation>
        <location evidence="1">Nucleus</location>
    </subcellularLocation>
</comment>
<evidence type="ECO:0000256" key="1">
    <source>
        <dbReference type="ARBA" id="ARBA00004123"/>
    </source>
</evidence>
<feature type="repeat" description="WD" evidence="7">
    <location>
        <begin position="506"/>
        <end position="556"/>
    </location>
</feature>
<dbReference type="Gene3D" id="2.130.10.10">
    <property type="entry name" value="YVTN repeat-like/Quinoprotein amine dehydrogenase"/>
    <property type="match status" value="1"/>
</dbReference>
<feature type="repeat" description="WD" evidence="7">
    <location>
        <begin position="285"/>
        <end position="326"/>
    </location>
</feature>
<dbReference type="InterPro" id="IPR020472">
    <property type="entry name" value="WD40_PAC1"/>
</dbReference>
<evidence type="ECO:0000256" key="2">
    <source>
        <dbReference type="ARBA" id="ARBA00022574"/>
    </source>
</evidence>
<feature type="compositionally biased region" description="Low complexity" evidence="8">
    <location>
        <begin position="212"/>
        <end position="233"/>
    </location>
</feature>
<feature type="region of interest" description="Disordered" evidence="8">
    <location>
        <begin position="202"/>
        <end position="256"/>
    </location>
</feature>
<dbReference type="InterPro" id="IPR006594">
    <property type="entry name" value="LisH"/>
</dbReference>
<dbReference type="InterPro" id="IPR036322">
    <property type="entry name" value="WD40_repeat_dom_sf"/>
</dbReference>
<dbReference type="PROSITE" id="PS50082">
    <property type="entry name" value="WD_REPEATS_2"/>
    <property type="match status" value="6"/>
</dbReference>
<dbReference type="InterPro" id="IPR015943">
    <property type="entry name" value="WD40/YVTN_repeat-like_dom_sf"/>
</dbReference>
<dbReference type="PROSITE" id="PS50896">
    <property type="entry name" value="LISH"/>
    <property type="match status" value="1"/>
</dbReference>
<evidence type="ECO:0000256" key="5">
    <source>
        <dbReference type="ARBA" id="ARBA00023163"/>
    </source>
</evidence>
<dbReference type="SMART" id="SM00320">
    <property type="entry name" value="WD40"/>
    <property type="match status" value="7"/>
</dbReference>
<dbReference type="GO" id="GO:0006357">
    <property type="term" value="P:regulation of transcription by RNA polymerase II"/>
    <property type="evidence" value="ECO:0007669"/>
    <property type="project" value="TreeGrafter"/>
</dbReference>
<proteinExistence type="predicted"/>
<sequence>MSSFSLTSDVVNYLIYRYLQEAGFTHSAFTFASESLVTRTNIDPNNVPPGSLVTFIQKGLQYLEIEANLDAQDGEVDGDYKLLTPEELLSNDVDQLRALVAERKEEDSRPKGPPPAEKTKPDREQQQRAREKAEREKAAERSEKAERAERAEKAAAEKAEREREKAASVAAAAAAAAAAASAAVPAPAPAAAAAQPPALAAPAAAPAPPAAPATVAVKSEPRPSSGPSSGPTPMEEDTPPAPGGPPSSAAAPAAAAAATAPPAAPAAGGVSGGSIEVAASSVVTLNGHDSEVYICAWSPVEPLLASGSGDSTARIWNLSTSAAAGGSGRSVVLHHEAKQDKTQGKDVTTLDWNADGSLLATGSYDGLARIWGKDGKLRQTLDKHQGPIFALKWNKRGDLLLSGSVDKTAIVWDAKTGEAKQTFDLHTAPTLDVDWRNSTSFATCSTDKLIHVCKLGESRAVKTYAGHDDEVNAIKWDPSGRLLASCSDDKTAKVWSLSSDKPVQDFRDHQREIYTIRWSPTGPQSANPNMPLLLASASFDTTVRLWDIEAGRAVQCLQKHVEPVYSVAFSPNGKLVATGSFDKCVYVWSVEEGVLVRSFKGEAGIYEVCWNREGTRVAACFAN</sequence>
<keyword evidence="6" id="KW-0539">Nucleus</keyword>
<dbReference type="GO" id="GO:0003714">
    <property type="term" value="F:transcription corepressor activity"/>
    <property type="evidence" value="ECO:0007669"/>
    <property type="project" value="InterPro"/>
</dbReference>
<accession>A0AAD3DQB8</accession>
<feature type="repeat" description="WD" evidence="7">
    <location>
        <begin position="464"/>
        <end position="505"/>
    </location>
</feature>
<dbReference type="Proteomes" id="UP001054857">
    <property type="component" value="Unassembled WGS sequence"/>
</dbReference>
<dbReference type="CDD" id="cd00200">
    <property type="entry name" value="WD40"/>
    <property type="match status" value="1"/>
</dbReference>
<dbReference type="EMBL" id="BMAR01000006">
    <property type="protein sequence ID" value="GFR43966.1"/>
    <property type="molecule type" value="Genomic_DNA"/>
</dbReference>
<feature type="repeat" description="WD" evidence="7">
    <location>
        <begin position="381"/>
        <end position="422"/>
    </location>
</feature>
<keyword evidence="2 7" id="KW-0853">WD repeat</keyword>
<dbReference type="Pfam" id="PF00400">
    <property type="entry name" value="WD40"/>
    <property type="match status" value="6"/>
</dbReference>
<name>A0AAD3DQB8_9CHLO</name>
<dbReference type="InterPro" id="IPR019775">
    <property type="entry name" value="WD40_repeat_CS"/>
</dbReference>
<keyword evidence="10" id="KW-1185">Reference proteome</keyword>
<dbReference type="Pfam" id="PF08513">
    <property type="entry name" value="LisH"/>
    <property type="match status" value="1"/>
</dbReference>
<feature type="region of interest" description="Disordered" evidence="8">
    <location>
        <begin position="102"/>
        <end position="162"/>
    </location>
</feature>
<evidence type="ECO:0000256" key="4">
    <source>
        <dbReference type="ARBA" id="ARBA00023015"/>
    </source>
</evidence>
<dbReference type="PRINTS" id="PR00320">
    <property type="entry name" value="GPROTEINBRPT"/>
</dbReference>
<evidence type="ECO:0000313" key="9">
    <source>
        <dbReference type="EMBL" id="GFR43966.1"/>
    </source>
</evidence>
<dbReference type="PANTHER" id="PTHR22846:SF2">
    <property type="entry name" value="F-BOX-LIKE_WD REPEAT-CONTAINING PROTEIN EBI"/>
    <property type="match status" value="1"/>
</dbReference>
<feature type="repeat" description="WD" evidence="7">
    <location>
        <begin position="340"/>
        <end position="371"/>
    </location>
</feature>
<dbReference type="InterPro" id="IPR045183">
    <property type="entry name" value="Ebi-like"/>
</dbReference>
<dbReference type="FunFam" id="1.20.960.30:FF:000003">
    <property type="entry name" value="Related to Nuclear receptor co-repressor/HDAC3 complex subunit TBLR1"/>
    <property type="match status" value="1"/>
</dbReference>
<reference evidence="9 10" key="1">
    <citation type="journal article" date="2021" name="Sci. Rep.">
        <title>Genome sequencing of the multicellular alga Astrephomene provides insights into convergent evolution of germ-soma differentiation.</title>
        <authorList>
            <person name="Yamashita S."/>
            <person name="Yamamoto K."/>
            <person name="Matsuzaki R."/>
            <person name="Suzuki S."/>
            <person name="Yamaguchi H."/>
            <person name="Hirooka S."/>
            <person name="Minakuchi Y."/>
            <person name="Miyagishima S."/>
            <person name="Kawachi M."/>
            <person name="Toyoda A."/>
            <person name="Nozaki H."/>
        </authorList>
    </citation>
    <scope>NUCLEOTIDE SEQUENCE [LARGE SCALE GENOMIC DNA]</scope>
    <source>
        <strain evidence="9 10">NIES-4017</strain>
    </source>
</reference>
<organism evidence="9 10">
    <name type="scientific">Astrephomene gubernaculifera</name>
    <dbReference type="NCBI Taxonomy" id="47775"/>
    <lineage>
        <taxon>Eukaryota</taxon>
        <taxon>Viridiplantae</taxon>
        <taxon>Chlorophyta</taxon>
        <taxon>core chlorophytes</taxon>
        <taxon>Chlorophyceae</taxon>
        <taxon>CS clade</taxon>
        <taxon>Chlamydomonadales</taxon>
        <taxon>Astrephomenaceae</taxon>
        <taxon>Astrephomene</taxon>
    </lineage>
</organism>
<dbReference type="Gene3D" id="1.20.960.30">
    <property type="match status" value="1"/>
</dbReference>
<dbReference type="PROSITE" id="PS50294">
    <property type="entry name" value="WD_REPEATS_REGION"/>
    <property type="match status" value="5"/>
</dbReference>
<dbReference type="GO" id="GO:0000118">
    <property type="term" value="C:histone deacetylase complex"/>
    <property type="evidence" value="ECO:0007669"/>
    <property type="project" value="TreeGrafter"/>
</dbReference>
<evidence type="ECO:0000256" key="3">
    <source>
        <dbReference type="ARBA" id="ARBA00022737"/>
    </source>
</evidence>
<dbReference type="SUPFAM" id="SSF50978">
    <property type="entry name" value="WD40 repeat-like"/>
    <property type="match status" value="1"/>
</dbReference>
<evidence type="ECO:0000256" key="7">
    <source>
        <dbReference type="PROSITE-ProRule" id="PRU00221"/>
    </source>
</evidence>
<feature type="compositionally biased region" description="Basic and acidic residues" evidence="8">
    <location>
        <begin position="117"/>
        <end position="162"/>
    </location>
</feature>
<feature type="non-terminal residue" evidence="9">
    <location>
        <position position="1"/>
    </location>
</feature>
<keyword evidence="3" id="KW-0677">Repeat</keyword>
<evidence type="ECO:0000256" key="6">
    <source>
        <dbReference type="ARBA" id="ARBA00023242"/>
    </source>
</evidence>